<accession>G7V9Y4</accession>
<dbReference type="eggNOG" id="COG0446">
    <property type="taxonomic scope" value="Bacteria"/>
</dbReference>
<dbReference type="PANTHER" id="PTHR42949">
    <property type="entry name" value="ANAEROBIC GLYCEROL-3-PHOSPHATE DEHYDROGENASE SUBUNIT B"/>
    <property type="match status" value="1"/>
</dbReference>
<dbReference type="HOGENOM" id="CLU_030705_2_0_0"/>
<evidence type="ECO:0000256" key="1">
    <source>
        <dbReference type="ARBA" id="ARBA00023002"/>
    </source>
</evidence>
<dbReference type="InterPro" id="IPR036188">
    <property type="entry name" value="FAD/NAD-bd_sf"/>
</dbReference>
<dbReference type="Gene3D" id="3.50.50.60">
    <property type="entry name" value="FAD/NAD(P)-binding domain"/>
    <property type="match status" value="2"/>
</dbReference>
<name>G7V9Y4_THELD</name>
<protein>
    <submittedName>
        <fullName evidence="3">FAD-dependent pyridine nucleotide-disulfide oxidoreductase</fullName>
    </submittedName>
</protein>
<evidence type="ECO:0000313" key="4">
    <source>
        <dbReference type="Proteomes" id="UP000005868"/>
    </source>
</evidence>
<sequence length="369" mass="39873">MDVLRETEVLVVGGGPAGLSAAIEAASFGAKVTLVDSDLALGGQLIKQTHKFFGSKNERAGTRGFKIAEELFRELKDKEENIETFTNCTVTGYYKEDGVVSCVKGEDEYFHIKPKKIVMATGAQERIIPFPNNHLPGVYGAGAIQTLMNVYGVVPGDRVLMVGAGNIGLIVSYQLLQAGVQVVGIVEAMDKVGGYWVHAAKVRRLGVPIYLRHTVKEAIGERFVEGAVIQEIDEKFQPTGNEMKVDVDIICLAVGLTPTCELLWQAGCKMAFVPQLCGYVAQRDKNMRTSHPDIWVAGDAAGIEEASSAMVEGRIAGVGVAKALGYGTQEEIEKRLKEYHGRLADLRGGEVGAKIREGIALCSVECWEV</sequence>
<dbReference type="KEGG" id="tli:Tlie_0951"/>
<dbReference type="InterPro" id="IPR051691">
    <property type="entry name" value="Metab_Enz_Cyan_OpOx_G3PDH"/>
</dbReference>
<dbReference type="EMBL" id="CP003096">
    <property type="protein sequence ID" value="AER66684.1"/>
    <property type="molecule type" value="Genomic_DNA"/>
</dbReference>
<dbReference type="PANTHER" id="PTHR42949:SF3">
    <property type="entry name" value="ANAEROBIC GLYCEROL-3-PHOSPHATE DEHYDROGENASE SUBUNIT B"/>
    <property type="match status" value="1"/>
</dbReference>
<reference evidence="3 4" key="2">
    <citation type="journal article" date="2012" name="Stand. Genomic Sci.">
        <title>Genome sequence of the moderately thermophilic, amino-acid-degrading and sulfur-reducing bacterium Thermovirga lienii type strain (Cas60314(T)).</title>
        <authorList>
            <person name="Goker M."/>
            <person name="Saunders E."/>
            <person name="Lapidus A."/>
            <person name="Nolan M."/>
            <person name="Lucas S."/>
            <person name="Hammon N."/>
            <person name="Deshpande S."/>
            <person name="Cheng J.F."/>
            <person name="Han C."/>
            <person name="Tapia R."/>
            <person name="Goodwin L.A."/>
            <person name="Pitluck S."/>
            <person name="Liolios K."/>
            <person name="Mavromatis K."/>
            <person name="Pagani I."/>
            <person name="Ivanova N."/>
            <person name="Mikhailova N."/>
            <person name="Pati A."/>
            <person name="Chen A."/>
            <person name="Palaniappan K."/>
            <person name="Land M."/>
            <person name="Chang Y.J."/>
            <person name="Jeffries C.D."/>
            <person name="Brambilla E.M."/>
            <person name="Rohde M."/>
            <person name="Spring S."/>
            <person name="Detter J.C."/>
            <person name="Woyke T."/>
            <person name="Bristow J."/>
            <person name="Eisen J.A."/>
            <person name="Markowitz V."/>
            <person name="Hugenholtz P."/>
            <person name="Kyrpides N.C."/>
            <person name="Klenk H.P."/>
        </authorList>
    </citation>
    <scope>NUCLEOTIDE SEQUENCE [LARGE SCALE GENOMIC DNA]</scope>
    <source>
        <strain evidence="4">ATCC BAA-1197 / DSM 17291 / Cas60314</strain>
    </source>
</reference>
<evidence type="ECO:0000259" key="2">
    <source>
        <dbReference type="Pfam" id="PF07992"/>
    </source>
</evidence>
<dbReference type="InterPro" id="IPR023753">
    <property type="entry name" value="FAD/NAD-binding_dom"/>
</dbReference>
<dbReference type="GO" id="GO:0016491">
    <property type="term" value="F:oxidoreductase activity"/>
    <property type="evidence" value="ECO:0007669"/>
    <property type="project" value="UniProtKB-KW"/>
</dbReference>
<dbReference type="STRING" id="580340.Tlie_0951"/>
<keyword evidence="1" id="KW-0560">Oxidoreductase</keyword>
<reference evidence="4" key="1">
    <citation type="submission" date="2011-10" db="EMBL/GenBank/DDBJ databases">
        <title>The complete genome of chromosome of Thermovirga lienii DSM 17291.</title>
        <authorList>
            <consortium name="US DOE Joint Genome Institute (JGI-PGF)"/>
            <person name="Lucas S."/>
            <person name="Copeland A."/>
            <person name="Lapidus A."/>
            <person name="Glavina del Rio T."/>
            <person name="Dalin E."/>
            <person name="Tice H."/>
            <person name="Bruce D."/>
            <person name="Goodwin L."/>
            <person name="Pitluck S."/>
            <person name="Peters L."/>
            <person name="Mikhailova N."/>
            <person name="Saunders E."/>
            <person name="Kyrpides N."/>
            <person name="Mavromatis K."/>
            <person name="Ivanova N."/>
            <person name="Last F.I."/>
            <person name="Brettin T."/>
            <person name="Detter J.C."/>
            <person name="Han C."/>
            <person name="Larimer F."/>
            <person name="Land M."/>
            <person name="Hauser L."/>
            <person name="Markowitz V."/>
            <person name="Cheng J.-F."/>
            <person name="Hugenholtz P."/>
            <person name="Woyke T."/>
            <person name="Wu D."/>
            <person name="Spring S."/>
            <person name="Schroeder M."/>
            <person name="Brambilla E.-M."/>
            <person name="Klenk H.-P."/>
            <person name="Eisen J.A."/>
        </authorList>
    </citation>
    <scope>NUCLEOTIDE SEQUENCE [LARGE SCALE GENOMIC DNA]</scope>
    <source>
        <strain evidence="4">ATCC BAA-1197 / DSM 17291 / Cas60314</strain>
    </source>
</reference>
<evidence type="ECO:0000313" key="3">
    <source>
        <dbReference type="EMBL" id="AER66684.1"/>
    </source>
</evidence>
<feature type="domain" description="FAD/NAD(P)-binding" evidence="2">
    <location>
        <begin position="8"/>
        <end position="313"/>
    </location>
</feature>
<dbReference type="Proteomes" id="UP000005868">
    <property type="component" value="Chromosome"/>
</dbReference>
<dbReference type="AlphaFoldDB" id="G7V9Y4"/>
<dbReference type="SUPFAM" id="SSF51905">
    <property type="entry name" value="FAD/NAD(P)-binding domain"/>
    <property type="match status" value="1"/>
</dbReference>
<dbReference type="PRINTS" id="PR00411">
    <property type="entry name" value="PNDRDTASEI"/>
</dbReference>
<organism evidence="3 4">
    <name type="scientific">Thermovirga lienii (strain ATCC BAA-1197 / DSM 17291 / Cas60314)</name>
    <dbReference type="NCBI Taxonomy" id="580340"/>
    <lineage>
        <taxon>Bacteria</taxon>
        <taxon>Thermotogati</taxon>
        <taxon>Synergistota</taxon>
        <taxon>Synergistia</taxon>
        <taxon>Synergistales</taxon>
        <taxon>Thermovirgaceae</taxon>
        <taxon>Thermovirga</taxon>
    </lineage>
</organism>
<dbReference type="Pfam" id="PF07992">
    <property type="entry name" value="Pyr_redox_2"/>
    <property type="match status" value="1"/>
</dbReference>
<gene>
    <name evidence="3" type="ordered locus">Tlie_0951</name>
</gene>
<proteinExistence type="predicted"/>
<keyword evidence="4" id="KW-1185">Reference proteome</keyword>
<dbReference type="PRINTS" id="PR00368">
    <property type="entry name" value="FADPNR"/>
</dbReference>